<dbReference type="AlphaFoldDB" id="A0A3G6JB66"/>
<protein>
    <recommendedName>
        <fullName evidence="5">[Ribosomal protein bS18]-alanine N-acetyltransferase</fullName>
        <ecNumber evidence="5">2.3.1.266</ecNumber>
    </recommendedName>
</protein>
<dbReference type="GO" id="GO:0008999">
    <property type="term" value="F:protein-N-terminal-alanine acetyltransferase activity"/>
    <property type="evidence" value="ECO:0007669"/>
    <property type="project" value="UniProtKB-EC"/>
</dbReference>
<dbReference type="CDD" id="cd04301">
    <property type="entry name" value="NAT_SF"/>
    <property type="match status" value="1"/>
</dbReference>
<evidence type="ECO:0000256" key="2">
    <source>
        <dbReference type="ARBA" id="ARBA00022490"/>
    </source>
</evidence>
<accession>A0A3G6JB66</accession>
<reference evidence="7 8" key="1">
    <citation type="submission" date="2018-11" db="EMBL/GenBank/DDBJ databases">
        <authorList>
            <person name="Kleinhagauer T."/>
            <person name="Glaeser S.P."/>
            <person name="Spergser J."/>
            <person name="Ruckert C."/>
            <person name="Kaempfer P."/>
            <person name="Busse H.-J."/>
        </authorList>
    </citation>
    <scope>NUCLEOTIDE SEQUENCE [LARGE SCALE GENOMIC DNA]</scope>
    <source>
        <strain evidence="7 8">200CH</strain>
    </source>
</reference>
<gene>
    <name evidence="7" type="ORF">CCHOA_09375</name>
</gene>
<dbReference type="PANTHER" id="PTHR43420:SF51">
    <property type="entry name" value="PEPTIDYL-LYSINE N-ACETYLTRANSFERASE YIAC"/>
    <property type="match status" value="1"/>
</dbReference>
<evidence type="ECO:0000256" key="3">
    <source>
        <dbReference type="ARBA" id="ARBA00022679"/>
    </source>
</evidence>
<evidence type="ECO:0000313" key="8">
    <source>
        <dbReference type="Proteomes" id="UP000269019"/>
    </source>
</evidence>
<dbReference type="InterPro" id="IPR000182">
    <property type="entry name" value="GNAT_dom"/>
</dbReference>
<dbReference type="Pfam" id="PF00583">
    <property type="entry name" value="Acetyltransf_1"/>
    <property type="match status" value="1"/>
</dbReference>
<keyword evidence="3 7" id="KW-0808">Transferase</keyword>
<dbReference type="EMBL" id="CP033896">
    <property type="protein sequence ID" value="AZA14258.1"/>
    <property type="molecule type" value="Genomic_DNA"/>
</dbReference>
<comment type="function">
    <text evidence="5">Acetylates the N-terminal alanine of ribosomal protein bS18.</text>
</comment>
<dbReference type="OrthoDB" id="529907at2"/>
<dbReference type="PROSITE" id="PS51186">
    <property type="entry name" value="GNAT"/>
    <property type="match status" value="1"/>
</dbReference>
<dbReference type="Proteomes" id="UP000269019">
    <property type="component" value="Chromosome"/>
</dbReference>
<dbReference type="KEGG" id="ccho:CCHOA_09375"/>
<dbReference type="SUPFAM" id="SSF55729">
    <property type="entry name" value="Acyl-CoA N-acyltransferases (Nat)"/>
    <property type="match status" value="1"/>
</dbReference>
<feature type="domain" description="N-acetyltransferase" evidence="6">
    <location>
        <begin position="2"/>
        <end position="152"/>
    </location>
</feature>
<dbReference type="GO" id="GO:0005737">
    <property type="term" value="C:cytoplasm"/>
    <property type="evidence" value="ECO:0007669"/>
    <property type="project" value="UniProtKB-SubCell"/>
</dbReference>
<evidence type="ECO:0000256" key="1">
    <source>
        <dbReference type="ARBA" id="ARBA00005395"/>
    </source>
</evidence>
<dbReference type="Gene3D" id="3.40.630.30">
    <property type="match status" value="1"/>
</dbReference>
<evidence type="ECO:0000259" key="6">
    <source>
        <dbReference type="PROSITE" id="PS51186"/>
    </source>
</evidence>
<organism evidence="7 8">
    <name type="scientific">Corynebacterium choanae</name>
    <dbReference type="NCBI Taxonomy" id="1862358"/>
    <lineage>
        <taxon>Bacteria</taxon>
        <taxon>Bacillati</taxon>
        <taxon>Actinomycetota</taxon>
        <taxon>Actinomycetes</taxon>
        <taxon>Mycobacteriales</taxon>
        <taxon>Corynebacteriaceae</taxon>
        <taxon>Corynebacterium</taxon>
    </lineage>
</organism>
<comment type="similarity">
    <text evidence="1 5">Belongs to the acetyltransferase family. RimI subfamily.</text>
</comment>
<sequence length="154" mass="17010">MAQLRDLVPADLPRLAELEQVLFPTDSPWSEAIFAAELASPFTRAFGVVNTDNVLVGYCLIALRGTVEDAEFELLTIGVDPSEQGQGLGKLLLDTAVEFVDRHHAPFLLEVRTDNVTAIRLYESRGFVEVGLRKQYYQPSGADAFVMLRQPSVS</sequence>
<comment type="catalytic activity">
    <reaction evidence="5">
        <text>N-terminal L-alanyl-[ribosomal protein bS18] + acetyl-CoA = N-terminal N(alpha)-acetyl-L-alanyl-[ribosomal protein bS18] + CoA + H(+)</text>
        <dbReference type="Rhea" id="RHEA:43756"/>
        <dbReference type="Rhea" id="RHEA-COMP:10676"/>
        <dbReference type="Rhea" id="RHEA-COMP:10677"/>
        <dbReference type="ChEBI" id="CHEBI:15378"/>
        <dbReference type="ChEBI" id="CHEBI:57287"/>
        <dbReference type="ChEBI" id="CHEBI:57288"/>
        <dbReference type="ChEBI" id="CHEBI:64718"/>
        <dbReference type="ChEBI" id="CHEBI:83683"/>
        <dbReference type="EC" id="2.3.1.266"/>
    </reaction>
</comment>
<keyword evidence="2 5" id="KW-0963">Cytoplasm</keyword>
<evidence type="ECO:0000256" key="4">
    <source>
        <dbReference type="ARBA" id="ARBA00023315"/>
    </source>
</evidence>
<evidence type="ECO:0000313" key="7">
    <source>
        <dbReference type="EMBL" id="AZA14258.1"/>
    </source>
</evidence>
<proteinExistence type="inferred from homology"/>
<keyword evidence="4" id="KW-0012">Acyltransferase</keyword>
<comment type="subcellular location">
    <subcellularLocation>
        <location evidence="5">Cytoplasm</location>
    </subcellularLocation>
</comment>
<dbReference type="PANTHER" id="PTHR43420">
    <property type="entry name" value="ACETYLTRANSFERASE"/>
    <property type="match status" value="1"/>
</dbReference>
<keyword evidence="8" id="KW-1185">Reference proteome</keyword>
<dbReference type="InterPro" id="IPR006464">
    <property type="entry name" value="AcTrfase_RimI/Ard1"/>
</dbReference>
<dbReference type="EC" id="2.3.1.266" evidence="5"/>
<evidence type="ECO:0000256" key="5">
    <source>
        <dbReference type="RuleBase" id="RU363094"/>
    </source>
</evidence>
<dbReference type="InterPro" id="IPR050680">
    <property type="entry name" value="YpeA/RimI_acetyltransf"/>
</dbReference>
<name>A0A3G6JB66_9CORY</name>
<dbReference type="NCBIfam" id="TIGR01575">
    <property type="entry name" value="rimI"/>
    <property type="match status" value="1"/>
</dbReference>
<dbReference type="InterPro" id="IPR016181">
    <property type="entry name" value="Acyl_CoA_acyltransferase"/>
</dbReference>